<comment type="caution">
    <text evidence="1">The sequence shown here is derived from an EMBL/GenBank/DDBJ whole genome shotgun (WGS) entry which is preliminary data.</text>
</comment>
<dbReference type="EMBL" id="BKCJ010258522">
    <property type="protein sequence ID" value="GEZ26282.1"/>
    <property type="molecule type" value="Genomic_DNA"/>
</dbReference>
<name>A0A699I6F2_TANCI</name>
<accession>A0A699I6F2</accession>
<reference evidence="1" key="1">
    <citation type="journal article" date="2019" name="Sci. Rep.">
        <title>Draft genome of Tanacetum cinerariifolium, the natural source of mosquito coil.</title>
        <authorList>
            <person name="Yamashiro T."/>
            <person name="Shiraishi A."/>
            <person name="Satake H."/>
            <person name="Nakayama K."/>
        </authorList>
    </citation>
    <scope>NUCLEOTIDE SEQUENCE</scope>
</reference>
<organism evidence="1">
    <name type="scientific">Tanacetum cinerariifolium</name>
    <name type="common">Dalmatian daisy</name>
    <name type="synonym">Chrysanthemum cinerariifolium</name>
    <dbReference type="NCBI Taxonomy" id="118510"/>
    <lineage>
        <taxon>Eukaryota</taxon>
        <taxon>Viridiplantae</taxon>
        <taxon>Streptophyta</taxon>
        <taxon>Embryophyta</taxon>
        <taxon>Tracheophyta</taxon>
        <taxon>Spermatophyta</taxon>
        <taxon>Magnoliopsida</taxon>
        <taxon>eudicotyledons</taxon>
        <taxon>Gunneridae</taxon>
        <taxon>Pentapetalae</taxon>
        <taxon>asterids</taxon>
        <taxon>campanulids</taxon>
        <taxon>Asterales</taxon>
        <taxon>Asteraceae</taxon>
        <taxon>Asteroideae</taxon>
        <taxon>Anthemideae</taxon>
        <taxon>Anthemidinae</taxon>
        <taxon>Tanacetum</taxon>
    </lineage>
</organism>
<dbReference type="AlphaFoldDB" id="A0A699I6F2"/>
<proteinExistence type="predicted"/>
<sequence>MRVTTQESQGGMKLKDNDLKIKIQAHRRANNESKKFPRTRLKVSRKVNSILVGILTVAAAGQRDVNSQLHAHTLHSLSRTRWQLKDLQNSFRNSDVCCYVQEKCEHAGPNVTTSQDGNSPQQR</sequence>
<evidence type="ECO:0000313" key="1">
    <source>
        <dbReference type="EMBL" id="GEZ26282.1"/>
    </source>
</evidence>
<protein>
    <submittedName>
        <fullName evidence="1">Uncharacterized protein</fullName>
    </submittedName>
</protein>
<gene>
    <name evidence="1" type="ORF">Tci_498255</name>
</gene>